<name>A0A7Y9I8R7_9ACTN</name>
<dbReference type="Pfam" id="PF07944">
    <property type="entry name" value="Beta-AFase-like_GH127_cat"/>
    <property type="match status" value="1"/>
</dbReference>
<dbReference type="EMBL" id="JACCBU010000001">
    <property type="protein sequence ID" value="NYE71809.1"/>
    <property type="molecule type" value="Genomic_DNA"/>
</dbReference>
<dbReference type="PANTHER" id="PTHR43465">
    <property type="entry name" value="DUF1680 DOMAIN PROTEIN (AFU_ORTHOLOGUE AFUA_1G08910)"/>
    <property type="match status" value="1"/>
</dbReference>
<dbReference type="Pfam" id="PF20736">
    <property type="entry name" value="Glyco_hydro127M"/>
    <property type="match status" value="1"/>
</dbReference>
<dbReference type="InterPro" id="IPR008928">
    <property type="entry name" value="6-hairpin_glycosidase_sf"/>
</dbReference>
<organism evidence="3 4">
    <name type="scientific">Microlunatus parietis</name>
    <dbReference type="NCBI Taxonomy" id="682979"/>
    <lineage>
        <taxon>Bacteria</taxon>
        <taxon>Bacillati</taxon>
        <taxon>Actinomycetota</taxon>
        <taxon>Actinomycetes</taxon>
        <taxon>Propionibacteriales</taxon>
        <taxon>Propionibacteriaceae</taxon>
        <taxon>Microlunatus</taxon>
    </lineage>
</organism>
<dbReference type="InterPro" id="IPR012878">
    <property type="entry name" value="Beta-AFase-like_GH127_cat"/>
</dbReference>
<evidence type="ECO:0000313" key="3">
    <source>
        <dbReference type="EMBL" id="NYE71809.1"/>
    </source>
</evidence>
<dbReference type="GO" id="GO:0005975">
    <property type="term" value="P:carbohydrate metabolic process"/>
    <property type="evidence" value="ECO:0007669"/>
    <property type="project" value="InterPro"/>
</dbReference>
<dbReference type="RefSeq" id="WP_179752211.1">
    <property type="nucleotide sequence ID" value="NZ_JACCBU010000001.1"/>
</dbReference>
<evidence type="ECO:0000259" key="2">
    <source>
        <dbReference type="Pfam" id="PF20736"/>
    </source>
</evidence>
<accession>A0A7Y9I8R7</accession>
<dbReference type="Proteomes" id="UP000569914">
    <property type="component" value="Unassembled WGS sequence"/>
</dbReference>
<feature type="domain" description="Non-reducing end beta-L-arabinofuranosidase-like GH127 catalytic" evidence="1">
    <location>
        <begin position="65"/>
        <end position="399"/>
    </location>
</feature>
<comment type="caution">
    <text evidence="3">The sequence shown here is derived from an EMBL/GenBank/DDBJ whole genome shotgun (WGS) entry which is preliminary data.</text>
</comment>
<dbReference type="InterPro" id="IPR049174">
    <property type="entry name" value="Beta-AFase-like"/>
</dbReference>
<evidence type="ECO:0008006" key="5">
    <source>
        <dbReference type="Google" id="ProtNLM"/>
    </source>
</evidence>
<feature type="domain" description="Non-reducing end beta-L-arabinofuranosidase-like GH127 middle" evidence="2">
    <location>
        <begin position="413"/>
        <end position="504"/>
    </location>
</feature>
<dbReference type="InterPro" id="IPR049046">
    <property type="entry name" value="Beta-AFase-like_GH127_middle"/>
</dbReference>
<reference evidence="3 4" key="1">
    <citation type="submission" date="2020-07" db="EMBL/GenBank/DDBJ databases">
        <title>Sequencing the genomes of 1000 actinobacteria strains.</title>
        <authorList>
            <person name="Klenk H.-P."/>
        </authorList>
    </citation>
    <scope>NUCLEOTIDE SEQUENCE [LARGE SCALE GENOMIC DNA]</scope>
    <source>
        <strain evidence="3 4">DSM 22083</strain>
    </source>
</reference>
<proteinExistence type="predicted"/>
<sequence length="631" mass="67849">MTHAVGRPLPAGSTVPEGWIARQARQNLDGFVGALPRISAEVGGEVFAAGRLGPDSAAVGDNVGAVQWWNGESEGNWLIGYAGHVRMVGTDRERADVAARIAAAVAHQDPDGYLGMFTAAARQASRWLPGDCWTTSRLLLAIEEWAGAHHDHDLLAAVDRAVDWLGARFEAAGPAAFADAEPETAVRGHDLQVVDLLLDVARRTGRPEPVDLAVRIYRRFSLAPLSWVEDDGQLDHLLSGDPFHGHGPHVAENLRIPLRLYEFTGDQQLLDAAQAGWAKLLAAVGVTGALRSDETVGAPGQRPWPVPEAGYEYCAITELAITASEFARILDRPDAADLAETLWLNAAQAARAADGSGAAYFFAENQPAATRAMGARWDISPTHDDAAVCCVPNAGRILPAMIDRSVIMIENGLRVVQYGPMITTVRLGDHRVTLRQRTEFPFSDTITLELSGLPTDFVLELRVPGWCENLEFVAPVIETPEVGTVVRIAASWPEQAVLTVRLPMRIGSKRSVDGRVALTAGPLIMSHPIEHRAEPTRSYPGSEFADQDLTPADPRSLHAPYLLRSGLDTATVIMKEPGEDPWTAPGLTVEVEGLDPNPRQEALGGAGTGTLHLVPIGSTMLRYTCLVVLEG</sequence>
<protein>
    <recommendedName>
        <fullName evidence="5">Beta-L-arabinofuranosidase, GH127</fullName>
    </recommendedName>
</protein>
<gene>
    <name evidence="3" type="ORF">BKA15_003138</name>
</gene>
<dbReference type="AlphaFoldDB" id="A0A7Y9I8R7"/>
<evidence type="ECO:0000259" key="1">
    <source>
        <dbReference type="Pfam" id="PF07944"/>
    </source>
</evidence>
<dbReference type="SUPFAM" id="SSF48208">
    <property type="entry name" value="Six-hairpin glycosidases"/>
    <property type="match status" value="1"/>
</dbReference>
<keyword evidence="4" id="KW-1185">Reference proteome</keyword>
<dbReference type="PANTHER" id="PTHR43465:SF2">
    <property type="entry name" value="DUF1680 DOMAIN PROTEIN (AFU_ORTHOLOGUE AFUA_1G08910)"/>
    <property type="match status" value="1"/>
</dbReference>
<evidence type="ECO:0000313" key="4">
    <source>
        <dbReference type="Proteomes" id="UP000569914"/>
    </source>
</evidence>